<evidence type="ECO:0000259" key="7">
    <source>
        <dbReference type="SMART" id="SM00563"/>
    </source>
</evidence>
<gene>
    <name evidence="8" type="ORF">KL86APRO_12406</name>
</gene>
<comment type="pathway">
    <text evidence="1">Lipid metabolism.</text>
</comment>
<sequence>MQRAAEPTPGQFGNHGRIESAIAGLRIAAIVAWLLLLLPVYLVAMTSDAAQTALNRLFWSGVLRLANVRVKVHGRVSPLRPLLFVSNHVSYLDIPVLGSLLPGVFVAKAEIAGWPGFGLIARLGRAVFVERKRTEAARQKEALGRRLARGVPLILFPEGTSDDGNRVYPFKSTLFSIAEEEVEGQPVMVQPVAIAYTRCFGMPIGYVWRHFFAWYGDMDLAPHLWDLLRMGRLTVEVSFLEPRMLSALGTRKAAAEYCHRSVRAAVGRALSGRTPS</sequence>
<evidence type="ECO:0000256" key="2">
    <source>
        <dbReference type="ARBA" id="ARBA00022516"/>
    </source>
</evidence>
<dbReference type="EMBL" id="FLUO01000001">
    <property type="protein sequence ID" value="SBW08518.1"/>
    <property type="molecule type" value="Genomic_DNA"/>
</dbReference>
<dbReference type="AlphaFoldDB" id="A0A212KA96"/>
<dbReference type="GO" id="GO:0006654">
    <property type="term" value="P:phosphatidic acid biosynthetic process"/>
    <property type="evidence" value="ECO:0007669"/>
    <property type="project" value="TreeGrafter"/>
</dbReference>
<dbReference type="PANTHER" id="PTHR10434">
    <property type="entry name" value="1-ACYL-SN-GLYCEROL-3-PHOSPHATE ACYLTRANSFERASE"/>
    <property type="match status" value="1"/>
</dbReference>
<keyword evidence="3 8" id="KW-0808">Transferase</keyword>
<dbReference type="GO" id="GO:0003841">
    <property type="term" value="F:1-acylglycerol-3-phosphate O-acyltransferase activity"/>
    <property type="evidence" value="ECO:0007669"/>
    <property type="project" value="TreeGrafter"/>
</dbReference>
<protein>
    <submittedName>
        <fullName evidence="8">1-acyl-sn-glycerol-3-phosphate acyltransferase</fullName>
    </submittedName>
</protein>
<evidence type="ECO:0000256" key="5">
    <source>
        <dbReference type="ARBA" id="ARBA00023315"/>
    </source>
</evidence>
<dbReference type="Pfam" id="PF01553">
    <property type="entry name" value="Acyltransferase"/>
    <property type="match status" value="1"/>
</dbReference>
<dbReference type="CDD" id="cd07989">
    <property type="entry name" value="LPLAT_AGPAT-like"/>
    <property type="match status" value="1"/>
</dbReference>
<keyword evidence="6" id="KW-1133">Transmembrane helix</keyword>
<dbReference type="SUPFAM" id="SSF69593">
    <property type="entry name" value="Glycerol-3-phosphate (1)-acyltransferase"/>
    <property type="match status" value="1"/>
</dbReference>
<dbReference type="InterPro" id="IPR002123">
    <property type="entry name" value="Plipid/glycerol_acylTrfase"/>
</dbReference>
<keyword evidence="2" id="KW-0444">Lipid biosynthesis</keyword>
<evidence type="ECO:0000256" key="3">
    <source>
        <dbReference type="ARBA" id="ARBA00022679"/>
    </source>
</evidence>
<keyword evidence="5 8" id="KW-0012">Acyltransferase</keyword>
<feature type="transmembrane region" description="Helical" evidence="6">
    <location>
        <begin position="21"/>
        <end position="44"/>
    </location>
</feature>
<feature type="domain" description="Phospholipid/glycerol acyltransferase" evidence="7">
    <location>
        <begin position="82"/>
        <end position="197"/>
    </location>
</feature>
<organism evidence="8">
    <name type="scientific">uncultured Alphaproteobacteria bacterium</name>
    <dbReference type="NCBI Taxonomy" id="91750"/>
    <lineage>
        <taxon>Bacteria</taxon>
        <taxon>Pseudomonadati</taxon>
        <taxon>Pseudomonadota</taxon>
        <taxon>Alphaproteobacteria</taxon>
        <taxon>environmental samples</taxon>
    </lineage>
</organism>
<dbReference type="SMART" id="SM00563">
    <property type="entry name" value="PlsC"/>
    <property type="match status" value="1"/>
</dbReference>
<evidence type="ECO:0000256" key="4">
    <source>
        <dbReference type="ARBA" id="ARBA00023098"/>
    </source>
</evidence>
<reference evidence="8" key="1">
    <citation type="submission" date="2016-04" db="EMBL/GenBank/DDBJ databases">
        <authorList>
            <person name="Evans L.H."/>
            <person name="Alamgir A."/>
            <person name="Owens N."/>
            <person name="Weber N.D."/>
            <person name="Virtaneva K."/>
            <person name="Barbian K."/>
            <person name="Babar A."/>
            <person name="Rosenke K."/>
        </authorList>
    </citation>
    <scope>NUCLEOTIDE SEQUENCE</scope>
    <source>
        <strain evidence="8">86</strain>
    </source>
</reference>
<accession>A0A212KA96</accession>
<keyword evidence="4" id="KW-0443">Lipid metabolism</keyword>
<evidence type="ECO:0000256" key="1">
    <source>
        <dbReference type="ARBA" id="ARBA00005189"/>
    </source>
</evidence>
<evidence type="ECO:0000313" key="8">
    <source>
        <dbReference type="EMBL" id="SBW08518.1"/>
    </source>
</evidence>
<proteinExistence type="predicted"/>
<evidence type="ECO:0000256" key="6">
    <source>
        <dbReference type="SAM" id="Phobius"/>
    </source>
</evidence>
<keyword evidence="6" id="KW-0812">Transmembrane</keyword>
<dbReference type="PANTHER" id="PTHR10434:SF64">
    <property type="entry name" value="1-ACYL-SN-GLYCEROL-3-PHOSPHATE ACYLTRANSFERASE-RELATED"/>
    <property type="match status" value="1"/>
</dbReference>
<name>A0A212KA96_9PROT</name>
<keyword evidence="6" id="KW-0472">Membrane</keyword>